<dbReference type="RefSeq" id="WP_100452486.1">
    <property type="nucleotide sequence ID" value="NZ_UHID01000009.1"/>
</dbReference>
<comment type="subunit">
    <text evidence="2">Homodimer.</text>
</comment>
<dbReference type="SUPFAM" id="SSF52418">
    <property type="entry name" value="Nucleoside phosphorylase/phosphoribosyltransferase catalytic domain"/>
    <property type="match status" value="1"/>
</dbReference>
<evidence type="ECO:0000256" key="4">
    <source>
        <dbReference type="ARBA" id="ARBA00022679"/>
    </source>
</evidence>
<proteinExistence type="inferred from homology"/>
<dbReference type="EC" id="2.4.2.2" evidence="6"/>
<dbReference type="NCBIfam" id="NF004490">
    <property type="entry name" value="PRK05820.1"/>
    <property type="match status" value="1"/>
</dbReference>
<dbReference type="Pfam" id="PF00591">
    <property type="entry name" value="Glycos_transf_3"/>
    <property type="match status" value="1"/>
</dbReference>
<dbReference type="InterPro" id="IPR017872">
    <property type="entry name" value="Pyrmidine_PPase_CS"/>
</dbReference>
<dbReference type="AlphaFoldDB" id="A0A380PCS5"/>
<dbReference type="NCBIfam" id="TIGR02644">
    <property type="entry name" value="Y_phosphoryl"/>
    <property type="match status" value="1"/>
</dbReference>
<dbReference type="InterPro" id="IPR000053">
    <property type="entry name" value="Thymidine/pyrmidine_PPase"/>
</dbReference>
<dbReference type="FunFam" id="3.40.1030.10:FF:000001">
    <property type="entry name" value="Thymidine phosphorylase"/>
    <property type="match status" value="1"/>
</dbReference>
<dbReference type="GO" id="GO:0005829">
    <property type="term" value="C:cytosol"/>
    <property type="evidence" value="ECO:0007669"/>
    <property type="project" value="TreeGrafter"/>
</dbReference>
<dbReference type="PANTHER" id="PTHR10515:SF0">
    <property type="entry name" value="THYMIDINE PHOSPHORYLASE"/>
    <property type="match status" value="1"/>
</dbReference>
<dbReference type="GO" id="GO:0004645">
    <property type="term" value="F:1,4-alpha-oligoglucan phosphorylase activity"/>
    <property type="evidence" value="ECO:0007669"/>
    <property type="project" value="InterPro"/>
</dbReference>
<dbReference type="GeneID" id="95072420"/>
<dbReference type="InterPro" id="IPR036566">
    <property type="entry name" value="PYNP-like_C_sf"/>
</dbReference>
<feature type="domain" description="Pyrimidine nucleoside phosphorylase C-terminal" evidence="5">
    <location>
        <begin position="334"/>
        <end position="408"/>
    </location>
</feature>
<keyword evidence="3 6" id="KW-0328">Glycosyltransferase</keyword>
<dbReference type="InterPro" id="IPR013102">
    <property type="entry name" value="PYNP_C"/>
</dbReference>
<dbReference type="InterPro" id="IPR000312">
    <property type="entry name" value="Glycosyl_Trfase_fam3"/>
</dbReference>
<dbReference type="GO" id="GO:0006213">
    <property type="term" value="P:pyrimidine nucleoside metabolic process"/>
    <property type="evidence" value="ECO:0007669"/>
    <property type="project" value="InterPro"/>
</dbReference>
<dbReference type="Proteomes" id="UP000254150">
    <property type="component" value="Unassembled WGS sequence"/>
</dbReference>
<comment type="similarity">
    <text evidence="1">Belongs to the thymidine/pyrimidine-nucleoside phosphorylase family.</text>
</comment>
<evidence type="ECO:0000313" key="7">
    <source>
        <dbReference type="Proteomes" id="UP000254150"/>
    </source>
</evidence>
<sequence length="425" mass="43810">MDVISVIRAKRDRTPLTDAQIDWTVDAYTRGAIADEQMSALAMAILLNGMDRREIARWTAAMIASGERLDFSSLARPTADKHSTGGVGDKITLPLAPLVAACGAAVPQLSGRGLGHTGGTLDKLESIPGWRASLSNAELLDVLGSTGAVICAAGDGLAPADKKLYALRDVTGTVEAIPLIASSIMSKKIAEGTGSLVLDVKCGTGAFMKTVEDARELAETMVSLGTDHGVRTVALLTGMSTPLGLTAGNALEVRESVEVLAGGGPADVVELTLALARDMLEAAGIHDADPAKKLADGSAMDVWRRMISAQGGDPDAPLPTARHTHTVTAPATGVLSRLDAYDVGVAAWRLGAGRARKEDPVQAAAGVELHAKPGDTVTEGSPLLTLHTDTEERFAGALDALGSAWDIAAPGTTVDTAPIVLDRIA</sequence>
<evidence type="ECO:0000256" key="3">
    <source>
        <dbReference type="ARBA" id="ARBA00022676"/>
    </source>
</evidence>
<gene>
    <name evidence="6" type="primary">pdp</name>
    <name evidence="6" type="ORF">NCTC7807_05487</name>
</gene>
<dbReference type="InterPro" id="IPR017459">
    <property type="entry name" value="Glycosyl_Trfase_fam3_N_dom"/>
</dbReference>
<dbReference type="SUPFAM" id="SSF54680">
    <property type="entry name" value="Pyrimidine nucleoside phosphorylase C-terminal domain"/>
    <property type="match status" value="1"/>
</dbReference>
<dbReference type="PIRSF" id="PIRSF000478">
    <property type="entry name" value="TP_PyNP"/>
    <property type="match status" value="1"/>
</dbReference>
<dbReference type="EC" id="2.4.2.4" evidence="6"/>
<dbReference type="InterPro" id="IPR035902">
    <property type="entry name" value="Nuc_phospho_transferase"/>
</dbReference>
<dbReference type="EMBL" id="UHID01000009">
    <property type="protein sequence ID" value="SUP62322.1"/>
    <property type="molecule type" value="Genomic_DNA"/>
</dbReference>
<dbReference type="PANTHER" id="PTHR10515">
    <property type="entry name" value="THYMIDINE PHOSPHORYLASE"/>
    <property type="match status" value="1"/>
</dbReference>
<dbReference type="Gene3D" id="3.90.1170.30">
    <property type="entry name" value="Pyrimidine nucleoside phosphorylase-like, C-terminal domain"/>
    <property type="match status" value="1"/>
</dbReference>
<evidence type="ECO:0000259" key="5">
    <source>
        <dbReference type="SMART" id="SM00941"/>
    </source>
</evidence>
<dbReference type="InterPro" id="IPR036320">
    <property type="entry name" value="Glycosyl_Trfase_fam3_N_dom_sf"/>
</dbReference>
<evidence type="ECO:0000256" key="1">
    <source>
        <dbReference type="ARBA" id="ARBA00006915"/>
    </source>
</evidence>
<dbReference type="Pfam" id="PF02885">
    <property type="entry name" value="Glycos_trans_3N"/>
    <property type="match status" value="1"/>
</dbReference>
<evidence type="ECO:0000313" key="6">
    <source>
        <dbReference type="EMBL" id="SUP62322.1"/>
    </source>
</evidence>
<dbReference type="GO" id="GO:0009032">
    <property type="term" value="F:thymidine phosphorylase activity"/>
    <property type="evidence" value="ECO:0007669"/>
    <property type="project" value="UniProtKB-EC"/>
</dbReference>
<organism evidence="6 7">
    <name type="scientific">Streptomyces griseus</name>
    <dbReference type="NCBI Taxonomy" id="1911"/>
    <lineage>
        <taxon>Bacteria</taxon>
        <taxon>Bacillati</taxon>
        <taxon>Actinomycetota</taxon>
        <taxon>Actinomycetes</taxon>
        <taxon>Kitasatosporales</taxon>
        <taxon>Streptomycetaceae</taxon>
        <taxon>Streptomyces</taxon>
    </lineage>
</organism>
<dbReference type="GO" id="GO:0006206">
    <property type="term" value="P:pyrimidine nucleobase metabolic process"/>
    <property type="evidence" value="ECO:0007669"/>
    <property type="project" value="InterPro"/>
</dbReference>
<dbReference type="SUPFAM" id="SSF47648">
    <property type="entry name" value="Nucleoside phosphorylase/phosphoribosyltransferase N-terminal domain"/>
    <property type="match status" value="1"/>
</dbReference>
<dbReference type="FunFam" id="1.20.970.10:FF:000004">
    <property type="entry name" value="Thymidine phosphorylase"/>
    <property type="match status" value="1"/>
</dbReference>
<protein>
    <submittedName>
        <fullName evidence="6">Thymidine phosphorylase</fullName>
        <ecNumber evidence="6">2.4.2.2</ecNumber>
        <ecNumber evidence="6">2.4.2.4</ecNumber>
    </submittedName>
</protein>
<dbReference type="Gene3D" id="1.20.970.10">
    <property type="entry name" value="Transferase, Pyrimidine Nucleoside Phosphorylase, Chain C"/>
    <property type="match status" value="1"/>
</dbReference>
<dbReference type="InterPro" id="IPR018090">
    <property type="entry name" value="Pyrmidine_PPas_bac/euk"/>
</dbReference>
<dbReference type="Pfam" id="PF07831">
    <property type="entry name" value="PYNP_C"/>
    <property type="match status" value="1"/>
</dbReference>
<dbReference type="SMART" id="SM00941">
    <property type="entry name" value="PYNP_C"/>
    <property type="match status" value="1"/>
</dbReference>
<dbReference type="PROSITE" id="PS00647">
    <property type="entry name" value="THYMID_PHOSPHORYLASE"/>
    <property type="match status" value="1"/>
</dbReference>
<name>A0A380PCS5_STRGR</name>
<evidence type="ECO:0000256" key="2">
    <source>
        <dbReference type="ARBA" id="ARBA00011738"/>
    </source>
</evidence>
<keyword evidence="4 6" id="KW-0808">Transferase</keyword>
<reference evidence="6 7" key="1">
    <citation type="submission" date="2018-06" db="EMBL/GenBank/DDBJ databases">
        <authorList>
            <consortium name="Pathogen Informatics"/>
            <person name="Doyle S."/>
        </authorList>
    </citation>
    <scope>NUCLEOTIDE SEQUENCE [LARGE SCALE GENOMIC DNA]</scope>
    <source>
        <strain evidence="6 7">NCTC7807</strain>
    </source>
</reference>
<dbReference type="Gene3D" id="3.40.1030.10">
    <property type="entry name" value="Nucleoside phosphorylase/phosphoribosyltransferase catalytic domain"/>
    <property type="match status" value="1"/>
</dbReference>
<accession>A0A380PCS5</accession>